<dbReference type="EMBL" id="WNYA01044858">
    <property type="protein sequence ID" value="KAG8536372.1"/>
    <property type="molecule type" value="Genomic_DNA"/>
</dbReference>
<reference evidence="1" key="1">
    <citation type="thesis" date="2020" institute="ProQuest LLC" country="789 East Eisenhower Parkway, Ann Arbor, MI, USA">
        <title>Comparative Genomics and Chromosome Evolution.</title>
        <authorList>
            <person name="Mudd A.B."/>
        </authorList>
    </citation>
    <scope>NUCLEOTIDE SEQUENCE</scope>
    <source>
        <strain evidence="1">237g6f4</strain>
        <tissue evidence="1">Blood</tissue>
    </source>
</reference>
<gene>
    <name evidence="1" type="ORF">GDO81_026503</name>
</gene>
<keyword evidence="2" id="KW-1185">Reference proteome</keyword>
<comment type="caution">
    <text evidence="1">The sequence shown here is derived from an EMBL/GenBank/DDBJ whole genome shotgun (WGS) entry which is preliminary data.</text>
</comment>
<dbReference type="Proteomes" id="UP000824782">
    <property type="component" value="Unassembled WGS sequence"/>
</dbReference>
<name>A0AAV6YMD8_ENGPU</name>
<accession>A0AAV6YMD8</accession>
<proteinExistence type="predicted"/>
<evidence type="ECO:0000313" key="1">
    <source>
        <dbReference type="EMBL" id="KAG8536372.1"/>
    </source>
</evidence>
<protein>
    <submittedName>
        <fullName evidence="1">Uncharacterized protein</fullName>
    </submittedName>
</protein>
<organism evidence="1 2">
    <name type="scientific">Engystomops pustulosus</name>
    <name type="common">Tungara frog</name>
    <name type="synonym">Physalaemus pustulosus</name>
    <dbReference type="NCBI Taxonomy" id="76066"/>
    <lineage>
        <taxon>Eukaryota</taxon>
        <taxon>Metazoa</taxon>
        <taxon>Chordata</taxon>
        <taxon>Craniata</taxon>
        <taxon>Vertebrata</taxon>
        <taxon>Euteleostomi</taxon>
        <taxon>Amphibia</taxon>
        <taxon>Batrachia</taxon>
        <taxon>Anura</taxon>
        <taxon>Neobatrachia</taxon>
        <taxon>Hyloidea</taxon>
        <taxon>Leptodactylidae</taxon>
        <taxon>Leiuperinae</taxon>
        <taxon>Engystomops</taxon>
    </lineage>
</organism>
<evidence type="ECO:0000313" key="2">
    <source>
        <dbReference type="Proteomes" id="UP000824782"/>
    </source>
</evidence>
<sequence>MNGPYKKYGGKLFQIRSNQKTRGHCLRLEKSRFNHRRRQGFFTMRTVNLWNSLPQALVTAGTAESFKKGLDAFLHLNNIDGYVI</sequence>
<dbReference type="AlphaFoldDB" id="A0AAV6YMD8"/>